<dbReference type="SUPFAM" id="SSF49493">
    <property type="entry name" value="HSP40/DnaJ peptide-binding domain"/>
    <property type="match status" value="2"/>
</dbReference>
<dbReference type="CDD" id="cd10747">
    <property type="entry name" value="DnaJ_C"/>
    <property type="match status" value="1"/>
</dbReference>
<dbReference type="InterPro" id="IPR001623">
    <property type="entry name" value="DnaJ_domain"/>
</dbReference>
<dbReference type="PRINTS" id="PR00625">
    <property type="entry name" value="JDOMAIN"/>
</dbReference>
<dbReference type="SUPFAM" id="SSF57938">
    <property type="entry name" value="DnaJ/Hsp40 cysteine-rich domain"/>
    <property type="match status" value="1"/>
</dbReference>
<evidence type="ECO:0008006" key="11">
    <source>
        <dbReference type="Google" id="ProtNLM"/>
    </source>
</evidence>
<dbReference type="GO" id="GO:0031072">
    <property type="term" value="F:heat shock protein binding"/>
    <property type="evidence" value="ECO:0007669"/>
    <property type="project" value="InterPro"/>
</dbReference>
<dbReference type="InterPro" id="IPR036869">
    <property type="entry name" value="J_dom_sf"/>
</dbReference>
<keyword evidence="7" id="KW-0143">Chaperone</keyword>
<evidence type="ECO:0000259" key="9">
    <source>
        <dbReference type="PROSITE" id="PS51188"/>
    </source>
</evidence>
<dbReference type="EMBL" id="UINC01000826">
    <property type="protein sequence ID" value="SUZ61781.1"/>
    <property type="molecule type" value="Genomic_DNA"/>
</dbReference>
<dbReference type="GO" id="GO:0009408">
    <property type="term" value="P:response to heat"/>
    <property type="evidence" value="ECO:0007669"/>
    <property type="project" value="InterPro"/>
</dbReference>
<evidence type="ECO:0000256" key="3">
    <source>
        <dbReference type="ARBA" id="ARBA00022737"/>
    </source>
</evidence>
<dbReference type="NCBIfam" id="NF008035">
    <property type="entry name" value="PRK10767.1"/>
    <property type="match status" value="1"/>
</dbReference>
<dbReference type="Pfam" id="PF00684">
    <property type="entry name" value="DnaJ_CXXCXGXG"/>
    <property type="match status" value="1"/>
</dbReference>
<organism evidence="10">
    <name type="scientific">marine metagenome</name>
    <dbReference type="NCBI Taxonomy" id="408172"/>
    <lineage>
        <taxon>unclassified sequences</taxon>
        <taxon>metagenomes</taxon>
        <taxon>ecological metagenomes</taxon>
    </lineage>
</organism>
<dbReference type="SUPFAM" id="SSF46565">
    <property type="entry name" value="Chaperone J-domain"/>
    <property type="match status" value="1"/>
</dbReference>
<sequence>MAPQREWFEKDYYATLGVSREASAKEVTKAYRKLARNLHPDANPGDAVAEARFKDVSAAYGVVGDEDKRREYDEVRARGPVGGFGGAGGFDPSGGMGGQFDLGDLFGGLFGQGGGRGGHASRRGADLETRLTLSFEEAVHGVTTTISLASDASCQTCSGSGARPGTNPRTCDACGGRGVQAENQGPFSFSRPCGQCGGRGRMVDDPCGACRGAGVERRPREVKVRIPGGVEDAQRIRLKGRGEPGRGGPAGDLFVVVSVALHNFFERRGSDLTLTVPITYPEAVLGAEVSVPTLDDGPVTLKVPAGTRSGRTFRVKGRGVSTRRRTGDLLVTVEVHVPEATTDGERSAVEALADEMGASGGDIRSGLTG</sequence>
<dbReference type="Gene3D" id="1.10.287.110">
    <property type="entry name" value="DnaJ domain"/>
    <property type="match status" value="1"/>
</dbReference>
<evidence type="ECO:0000256" key="4">
    <source>
        <dbReference type="ARBA" id="ARBA00022771"/>
    </source>
</evidence>
<dbReference type="FunFam" id="2.60.260.20:FF:000005">
    <property type="entry name" value="Chaperone protein dnaJ 1, mitochondrial"/>
    <property type="match status" value="1"/>
</dbReference>
<feature type="domain" description="CR-type" evidence="9">
    <location>
        <begin position="141"/>
        <end position="219"/>
    </location>
</feature>
<name>A0A381P4E0_9ZZZZ</name>
<evidence type="ECO:0000256" key="1">
    <source>
        <dbReference type="ARBA" id="ARBA00022490"/>
    </source>
</evidence>
<dbReference type="PROSITE" id="PS50076">
    <property type="entry name" value="DNAJ_2"/>
    <property type="match status" value="1"/>
</dbReference>
<evidence type="ECO:0000256" key="7">
    <source>
        <dbReference type="ARBA" id="ARBA00023186"/>
    </source>
</evidence>
<accession>A0A381P4E0</accession>
<protein>
    <recommendedName>
        <fullName evidence="11">J domain-containing protein</fullName>
    </recommendedName>
</protein>
<dbReference type="PANTHER" id="PTHR43096:SF54">
    <property type="entry name" value="CHAPERONE PROTEIN DNAJ 1"/>
    <property type="match status" value="1"/>
</dbReference>
<dbReference type="PANTHER" id="PTHR43096">
    <property type="entry name" value="DNAJ HOMOLOG 1, MITOCHONDRIAL-RELATED"/>
    <property type="match status" value="1"/>
</dbReference>
<dbReference type="GO" id="GO:0008270">
    <property type="term" value="F:zinc ion binding"/>
    <property type="evidence" value="ECO:0007669"/>
    <property type="project" value="UniProtKB-KW"/>
</dbReference>
<reference evidence="10" key="1">
    <citation type="submission" date="2018-05" db="EMBL/GenBank/DDBJ databases">
        <authorList>
            <person name="Lanie J.A."/>
            <person name="Ng W.-L."/>
            <person name="Kazmierczak K.M."/>
            <person name="Andrzejewski T.M."/>
            <person name="Davidsen T.M."/>
            <person name="Wayne K.J."/>
            <person name="Tettelin H."/>
            <person name="Glass J.I."/>
            <person name="Rusch D."/>
            <person name="Podicherti R."/>
            <person name="Tsui H.-C.T."/>
            <person name="Winkler M.E."/>
        </authorList>
    </citation>
    <scope>NUCLEOTIDE SEQUENCE</scope>
</reference>
<dbReference type="FunFam" id="2.10.230.10:FF:000002">
    <property type="entry name" value="Molecular chaperone DnaJ"/>
    <property type="match status" value="1"/>
</dbReference>
<proteinExistence type="inferred from homology"/>
<evidence type="ECO:0000256" key="2">
    <source>
        <dbReference type="ARBA" id="ARBA00022723"/>
    </source>
</evidence>
<dbReference type="CDD" id="cd10719">
    <property type="entry name" value="DnaJ_zf"/>
    <property type="match status" value="1"/>
</dbReference>
<dbReference type="InterPro" id="IPR008971">
    <property type="entry name" value="HSP40/DnaJ_pept-bd"/>
</dbReference>
<dbReference type="PROSITE" id="PS51188">
    <property type="entry name" value="ZF_CR"/>
    <property type="match status" value="1"/>
</dbReference>
<keyword evidence="3" id="KW-0677">Repeat</keyword>
<evidence type="ECO:0000313" key="10">
    <source>
        <dbReference type="EMBL" id="SUZ61781.1"/>
    </source>
</evidence>
<dbReference type="AlphaFoldDB" id="A0A381P4E0"/>
<dbReference type="Pfam" id="PF00226">
    <property type="entry name" value="DnaJ"/>
    <property type="match status" value="1"/>
</dbReference>
<keyword evidence="6" id="KW-0346">Stress response</keyword>
<dbReference type="HAMAP" id="MF_01152">
    <property type="entry name" value="DnaJ"/>
    <property type="match status" value="1"/>
</dbReference>
<feature type="domain" description="J" evidence="8">
    <location>
        <begin position="11"/>
        <end position="76"/>
    </location>
</feature>
<gene>
    <name evidence="10" type="ORF">METZ01_LOCUS14635</name>
</gene>
<dbReference type="InterPro" id="IPR002939">
    <property type="entry name" value="DnaJ_C"/>
</dbReference>
<dbReference type="GO" id="GO:0051082">
    <property type="term" value="F:unfolded protein binding"/>
    <property type="evidence" value="ECO:0007669"/>
    <property type="project" value="InterPro"/>
</dbReference>
<dbReference type="InterPro" id="IPR001305">
    <property type="entry name" value="HSP_DnaJ_Cys-rich_dom"/>
</dbReference>
<dbReference type="GO" id="GO:0005737">
    <property type="term" value="C:cytoplasm"/>
    <property type="evidence" value="ECO:0007669"/>
    <property type="project" value="TreeGrafter"/>
</dbReference>
<dbReference type="Gene3D" id="2.10.230.10">
    <property type="entry name" value="Heat shock protein DnaJ, cysteine-rich domain"/>
    <property type="match status" value="1"/>
</dbReference>
<dbReference type="GO" id="GO:0042026">
    <property type="term" value="P:protein refolding"/>
    <property type="evidence" value="ECO:0007669"/>
    <property type="project" value="TreeGrafter"/>
</dbReference>
<keyword evidence="4" id="KW-0863">Zinc-finger</keyword>
<dbReference type="Gene3D" id="2.60.260.20">
    <property type="entry name" value="Urease metallochaperone UreE, N-terminal domain"/>
    <property type="match status" value="2"/>
</dbReference>
<dbReference type="GO" id="GO:0005524">
    <property type="term" value="F:ATP binding"/>
    <property type="evidence" value="ECO:0007669"/>
    <property type="project" value="InterPro"/>
</dbReference>
<dbReference type="Pfam" id="PF01556">
    <property type="entry name" value="DnaJ_C"/>
    <property type="match status" value="1"/>
</dbReference>
<dbReference type="SMART" id="SM00271">
    <property type="entry name" value="DnaJ"/>
    <property type="match status" value="1"/>
</dbReference>
<dbReference type="InterPro" id="IPR012724">
    <property type="entry name" value="DnaJ"/>
</dbReference>
<evidence type="ECO:0000259" key="8">
    <source>
        <dbReference type="PROSITE" id="PS50076"/>
    </source>
</evidence>
<evidence type="ECO:0000256" key="6">
    <source>
        <dbReference type="ARBA" id="ARBA00023016"/>
    </source>
</evidence>
<keyword evidence="1" id="KW-0963">Cytoplasm</keyword>
<evidence type="ECO:0000256" key="5">
    <source>
        <dbReference type="ARBA" id="ARBA00022833"/>
    </source>
</evidence>
<dbReference type="InterPro" id="IPR036410">
    <property type="entry name" value="HSP_DnaJ_Cys-rich_dom_sf"/>
</dbReference>
<keyword evidence="2" id="KW-0479">Metal-binding</keyword>
<dbReference type="CDD" id="cd06257">
    <property type="entry name" value="DnaJ"/>
    <property type="match status" value="1"/>
</dbReference>
<keyword evidence="5" id="KW-0862">Zinc</keyword>